<dbReference type="STRING" id="1450648.CLORY_14480"/>
<sequence length="110" mass="12389">MLSFLERNKYKSVKANDMENLLGKVDLIDIRDSNEYANGHIPTAKNIPMEKLLGNTAEWLDKNKQYYIVCQTGGRSSKTCSKLFSEGYNVVNVEGGTGSYIKSLEMTENK</sequence>
<dbReference type="Pfam" id="PF00581">
    <property type="entry name" value="Rhodanese"/>
    <property type="match status" value="1"/>
</dbReference>
<proteinExistence type="predicted"/>
<name>A0A1V4ISU5_9CLOT</name>
<keyword evidence="3" id="KW-1185">Reference proteome</keyword>
<dbReference type="OrthoDB" id="9800872at2"/>
<dbReference type="CDD" id="cd00158">
    <property type="entry name" value="RHOD"/>
    <property type="match status" value="1"/>
</dbReference>
<dbReference type="EMBL" id="MZGV01000011">
    <property type="protein sequence ID" value="OPJ63082.1"/>
    <property type="molecule type" value="Genomic_DNA"/>
</dbReference>
<dbReference type="SMART" id="SM00450">
    <property type="entry name" value="RHOD"/>
    <property type="match status" value="1"/>
</dbReference>
<dbReference type="PANTHER" id="PTHR43031">
    <property type="entry name" value="FAD-DEPENDENT OXIDOREDUCTASE"/>
    <property type="match status" value="1"/>
</dbReference>
<dbReference type="AlphaFoldDB" id="A0A1V4ISU5"/>
<accession>A0A1V4ISU5</accession>
<dbReference type="InterPro" id="IPR001763">
    <property type="entry name" value="Rhodanese-like_dom"/>
</dbReference>
<evidence type="ECO:0000259" key="1">
    <source>
        <dbReference type="PROSITE" id="PS50206"/>
    </source>
</evidence>
<dbReference type="InterPro" id="IPR036873">
    <property type="entry name" value="Rhodanese-like_dom_sf"/>
</dbReference>
<comment type="caution">
    <text evidence="2">The sequence shown here is derived from an EMBL/GenBank/DDBJ whole genome shotgun (WGS) entry which is preliminary data.</text>
</comment>
<gene>
    <name evidence="2" type="primary">ygaP</name>
    <name evidence="2" type="ORF">CLORY_14480</name>
</gene>
<dbReference type="SUPFAM" id="SSF52821">
    <property type="entry name" value="Rhodanese/Cell cycle control phosphatase"/>
    <property type="match status" value="1"/>
</dbReference>
<reference evidence="2 3" key="1">
    <citation type="submission" date="2017-03" db="EMBL/GenBank/DDBJ databases">
        <title>Genome sequence of Clostridium oryzae DSM 28571.</title>
        <authorList>
            <person name="Poehlein A."/>
            <person name="Daniel R."/>
        </authorList>
    </citation>
    <scope>NUCLEOTIDE SEQUENCE [LARGE SCALE GENOMIC DNA]</scope>
    <source>
        <strain evidence="2 3">DSM 28571</strain>
    </source>
</reference>
<evidence type="ECO:0000313" key="2">
    <source>
        <dbReference type="EMBL" id="OPJ63082.1"/>
    </source>
</evidence>
<dbReference type="PANTHER" id="PTHR43031:SF17">
    <property type="entry name" value="SULFURTRANSFERASE YTWF-RELATED"/>
    <property type="match status" value="1"/>
</dbReference>
<dbReference type="PROSITE" id="PS50206">
    <property type="entry name" value="RHODANESE_3"/>
    <property type="match status" value="1"/>
</dbReference>
<dbReference type="Proteomes" id="UP000190080">
    <property type="component" value="Unassembled WGS sequence"/>
</dbReference>
<feature type="domain" description="Rhodanese" evidence="1">
    <location>
        <begin position="21"/>
        <end position="109"/>
    </location>
</feature>
<dbReference type="RefSeq" id="WP_079422858.1">
    <property type="nucleotide sequence ID" value="NZ_MZGV01000011.1"/>
</dbReference>
<evidence type="ECO:0000313" key="3">
    <source>
        <dbReference type="Proteomes" id="UP000190080"/>
    </source>
</evidence>
<organism evidence="2 3">
    <name type="scientific">Clostridium oryzae</name>
    <dbReference type="NCBI Taxonomy" id="1450648"/>
    <lineage>
        <taxon>Bacteria</taxon>
        <taxon>Bacillati</taxon>
        <taxon>Bacillota</taxon>
        <taxon>Clostridia</taxon>
        <taxon>Eubacteriales</taxon>
        <taxon>Clostridiaceae</taxon>
        <taxon>Clostridium</taxon>
    </lineage>
</organism>
<dbReference type="InterPro" id="IPR050229">
    <property type="entry name" value="GlpE_sulfurtransferase"/>
</dbReference>
<dbReference type="Gene3D" id="3.40.250.10">
    <property type="entry name" value="Rhodanese-like domain"/>
    <property type="match status" value="1"/>
</dbReference>
<protein>
    <submittedName>
        <fullName evidence="2">Inner membrane protein YgaP</fullName>
    </submittedName>
</protein>